<keyword evidence="2" id="KW-1185">Reference proteome</keyword>
<organism evidence="1 2">
    <name type="scientific">Paenibacillus albiflavus</name>
    <dbReference type="NCBI Taxonomy" id="2545760"/>
    <lineage>
        <taxon>Bacteria</taxon>
        <taxon>Bacillati</taxon>
        <taxon>Bacillota</taxon>
        <taxon>Bacilli</taxon>
        <taxon>Bacillales</taxon>
        <taxon>Paenibacillaceae</taxon>
        <taxon>Paenibacillus</taxon>
    </lineage>
</organism>
<dbReference type="SUPFAM" id="SSF53448">
    <property type="entry name" value="Nucleotide-diphospho-sugar transferases"/>
    <property type="match status" value="1"/>
</dbReference>
<dbReference type="Proteomes" id="UP000295418">
    <property type="component" value="Unassembled WGS sequence"/>
</dbReference>
<comment type="caution">
    <text evidence="1">The sequence shown here is derived from an EMBL/GenBank/DDBJ whole genome shotgun (WGS) entry which is preliminary data.</text>
</comment>
<evidence type="ECO:0000313" key="1">
    <source>
        <dbReference type="EMBL" id="TCZ80808.1"/>
    </source>
</evidence>
<dbReference type="EMBL" id="SKFG01000001">
    <property type="protein sequence ID" value="TCZ80808.1"/>
    <property type="molecule type" value="Genomic_DNA"/>
</dbReference>
<gene>
    <name evidence="1" type="ORF">E0485_00495</name>
</gene>
<evidence type="ECO:0000313" key="2">
    <source>
        <dbReference type="Proteomes" id="UP000295418"/>
    </source>
</evidence>
<evidence type="ECO:0008006" key="3">
    <source>
        <dbReference type="Google" id="ProtNLM"/>
    </source>
</evidence>
<dbReference type="Gene3D" id="3.90.550.10">
    <property type="entry name" value="Spore Coat Polysaccharide Biosynthesis Protein SpsA, Chain A"/>
    <property type="match status" value="1"/>
</dbReference>
<dbReference type="RefSeq" id="WP_132415479.1">
    <property type="nucleotide sequence ID" value="NZ_SKFG01000001.1"/>
</dbReference>
<dbReference type="AlphaFoldDB" id="A0A4R4EQW7"/>
<reference evidence="1 2" key="1">
    <citation type="submission" date="2019-03" db="EMBL/GenBank/DDBJ databases">
        <authorList>
            <person name="Kim M.K.M."/>
        </authorList>
    </citation>
    <scope>NUCLEOTIDE SEQUENCE [LARGE SCALE GENOMIC DNA]</scope>
    <source>
        <strain evidence="1 2">18JY21-1</strain>
    </source>
</reference>
<protein>
    <recommendedName>
        <fullName evidence="3">Glycosyl transferase</fullName>
    </recommendedName>
</protein>
<name>A0A4R4EQW7_9BACL</name>
<proteinExistence type="predicted"/>
<sequence>MIVCTTATLSHVPYAMEMAKSLRKHISNVKIVLGLVEEEVPNAVSSSVLFDQIILAKNLSIPNFNRFMFKLTVPLSQNSIKAQLLHHLFETDRSADIVVYVDCFTYFCGPIPEAIHMLDHYPIVVTPHLIDVHFTDAYEREMSLLNDGTFFGGFIALKRSDEAKDFLLWWSDKLNRDIRDPYASNFFDQKWLNFANVFFNAGILRHSGYQVGFWNFYEQSREIESQSNNSIMLKGGPLRLMNFGNENNNFDLHLDSLSERQSMRMQILRNHYQTNINSHDSYGLRQHAVWSYGSYQSGEKIADEARIKFRDLHHDHVPANPFELSNRQIMSTSKGADHA</sequence>
<accession>A0A4R4EQW7</accession>
<dbReference type="InterPro" id="IPR029044">
    <property type="entry name" value="Nucleotide-diphossugar_trans"/>
</dbReference>
<dbReference type="OrthoDB" id="186344at2"/>